<protein>
    <submittedName>
        <fullName evidence="1">18261_t:CDS:1</fullName>
    </submittedName>
</protein>
<reference evidence="1 2" key="1">
    <citation type="submission" date="2021-06" db="EMBL/GenBank/DDBJ databases">
        <authorList>
            <person name="Kallberg Y."/>
            <person name="Tangrot J."/>
            <person name="Rosling A."/>
        </authorList>
    </citation>
    <scope>NUCLEOTIDE SEQUENCE [LARGE SCALE GENOMIC DNA]</scope>
    <source>
        <strain evidence="1 2">120-4 pot B 10/14</strain>
    </source>
</reference>
<evidence type="ECO:0000313" key="1">
    <source>
        <dbReference type="EMBL" id="CAG8817112.1"/>
    </source>
</evidence>
<dbReference type="Proteomes" id="UP000789901">
    <property type="component" value="Unassembled WGS sequence"/>
</dbReference>
<comment type="caution">
    <text evidence="1">The sequence shown here is derived from an EMBL/GenBank/DDBJ whole genome shotgun (WGS) entry which is preliminary data.</text>
</comment>
<evidence type="ECO:0000313" key="2">
    <source>
        <dbReference type="Proteomes" id="UP000789901"/>
    </source>
</evidence>
<name>A0ABN7W5T2_GIGMA</name>
<proteinExistence type="predicted"/>
<dbReference type="EMBL" id="CAJVQB010031598">
    <property type="protein sequence ID" value="CAG8817112.1"/>
    <property type="molecule type" value="Genomic_DNA"/>
</dbReference>
<feature type="non-terminal residue" evidence="1">
    <location>
        <position position="1"/>
    </location>
</feature>
<gene>
    <name evidence="1" type="ORF">GMARGA_LOCUS26717</name>
</gene>
<accession>A0ABN7W5T2</accession>
<sequence>QTVFEQNNRRFYMHITKGYELSEVEPGYRSQLDKNKLLEASLEGIQFRPFAIKVRNLLVYVTSLGIKSNII</sequence>
<keyword evidence="2" id="KW-1185">Reference proteome</keyword>
<organism evidence="1 2">
    <name type="scientific">Gigaspora margarita</name>
    <dbReference type="NCBI Taxonomy" id="4874"/>
    <lineage>
        <taxon>Eukaryota</taxon>
        <taxon>Fungi</taxon>
        <taxon>Fungi incertae sedis</taxon>
        <taxon>Mucoromycota</taxon>
        <taxon>Glomeromycotina</taxon>
        <taxon>Glomeromycetes</taxon>
        <taxon>Diversisporales</taxon>
        <taxon>Gigasporaceae</taxon>
        <taxon>Gigaspora</taxon>
    </lineage>
</organism>